<evidence type="ECO:0000256" key="7">
    <source>
        <dbReference type="ARBA" id="ARBA00023136"/>
    </source>
</evidence>
<evidence type="ECO:0000256" key="6">
    <source>
        <dbReference type="ARBA" id="ARBA00022989"/>
    </source>
</evidence>
<dbReference type="Gene3D" id="3.90.550.10">
    <property type="entry name" value="Spore Coat Polysaccharide Biosynthesis Protein SpsA, Chain A"/>
    <property type="match status" value="1"/>
</dbReference>
<feature type="transmembrane region" description="Helical" evidence="8">
    <location>
        <begin position="269"/>
        <end position="295"/>
    </location>
</feature>
<evidence type="ECO:0000259" key="9">
    <source>
        <dbReference type="Pfam" id="PF00535"/>
    </source>
</evidence>
<feature type="transmembrane region" description="Helical" evidence="8">
    <location>
        <begin position="235"/>
        <end position="257"/>
    </location>
</feature>
<dbReference type="RefSeq" id="WP_304416936.1">
    <property type="nucleotide sequence ID" value="NZ_JANAIE010000003.1"/>
</dbReference>
<evidence type="ECO:0000256" key="2">
    <source>
        <dbReference type="ARBA" id="ARBA00022676"/>
    </source>
</evidence>
<dbReference type="InterPro" id="IPR001173">
    <property type="entry name" value="Glyco_trans_2-like"/>
</dbReference>
<evidence type="ECO:0000313" key="10">
    <source>
        <dbReference type="EMBL" id="MDG4945420.1"/>
    </source>
</evidence>
<comment type="caution">
    <text evidence="10">The sequence shown here is derived from an EMBL/GenBank/DDBJ whole genome shotgun (WGS) entry which is preliminary data.</text>
</comment>
<dbReference type="GO" id="GO:0005886">
    <property type="term" value="C:plasma membrane"/>
    <property type="evidence" value="ECO:0007669"/>
    <property type="project" value="TreeGrafter"/>
</dbReference>
<feature type="domain" description="Glycosyltransferase 2-like" evidence="9">
    <location>
        <begin position="10"/>
        <end position="153"/>
    </location>
</feature>
<dbReference type="CDD" id="cd04187">
    <property type="entry name" value="DPM1_like_bac"/>
    <property type="match status" value="1"/>
</dbReference>
<evidence type="ECO:0000256" key="4">
    <source>
        <dbReference type="ARBA" id="ARBA00022692"/>
    </source>
</evidence>
<dbReference type="EMBL" id="JANCMU010000001">
    <property type="protein sequence ID" value="MDG4945420.1"/>
    <property type="molecule type" value="Genomic_DNA"/>
</dbReference>
<keyword evidence="2" id="KW-0328">Glycosyltransferase</keyword>
<keyword evidence="4 8" id="KW-0812">Transmembrane</keyword>
<keyword evidence="7 8" id="KW-0472">Membrane</keyword>
<accession>A0A9X4RV54</accession>
<dbReference type="GO" id="GO:0009103">
    <property type="term" value="P:lipopolysaccharide biosynthetic process"/>
    <property type="evidence" value="ECO:0007669"/>
    <property type="project" value="UniProtKB-KW"/>
</dbReference>
<dbReference type="Pfam" id="PF00535">
    <property type="entry name" value="Glycos_transf_2"/>
    <property type="match status" value="1"/>
</dbReference>
<keyword evidence="6 8" id="KW-1133">Transmembrane helix</keyword>
<dbReference type="InterPro" id="IPR029044">
    <property type="entry name" value="Nucleotide-diphossugar_trans"/>
</dbReference>
<evidence type="ECO:0000256" key="5">
    <source>
        <dbReference type="ARBA" id="ARBA00022985"/>
    </source>
</evidence>
<keyword evidence="3" id="KW-0808">Transferase</keyword>
<dbReference type="PANTHER" id="PTHR48090">
    <property type="entry name" value="UNDECAPRENYL-PHOSPHATE 4-DEOXY-4-FORMAMIDO-L-ARABINOSE TRANSFERASE-RELATED"/>
    <property type="match status" value="1"/>
</dbReference>
<protein>
    <submittedName>
        <fullName evidence="10">Glycosyltransferase family 2 protein</fullName>
    </submittedName>
</protein>
<keyword evidence="1" id="KW-1003">Cell membrane</keyword>
<dbReference type="InterPro" id="IPR050256">
    <property type="entry name" value="Glycosyltransferase_2"/>
</dbReference>
<keyword evidence="11" id="KW-1185">Reference proteome</keyword>
<dbReference type="AlphaFoldDB" id="A0A9X4RV54"/>
<evidence type="ECO:0000256" key="3">
    <source>
        <dbReference type="ARBA" id="ARBA00022679"/>
    </source>
</evidence>
<sequence length="320" mass="36261">MNQIANPFLSIVIPVYNEEDNVQLLSQKVAEALVDYQYELILVDDGSTDETRIRAKQIKDDNLVFIELKRNYGQSLALAAGIDQAIGDYIITLDGDLQNDPLDIPMMINKLEEGDFDVVTGIRQKRKDNFVRTIPSKIANFMVRKATKMDIKDNGCALKVFTKETAKDLNLYGEMHRFINLLAYLNGARIAQVPVRHHARQFGQSKYGLGRTFKVINDLTLIIFMRKYMQRPIHLFGNAGLISLSLGGLIMAWLFIVKFFLGEDIGTRPLLIVGVVLLLAGVQLITMGIVVDLLMKTYYESQDMRPYRIRKITKGEKVVA</sequence>
<keyword evidence="5" id="KW-0448">Lipopolysaccharide biosynthesis</keyword>
<name>A0A9X4RV54_9FLAO</name>
<dbReference type="SUPFAM" id="SSF53448">
    <property type="entry name" value="Nucleotide-diphospho-sugar transferases"/>
    <property type="match status" value="1"/>
</dbReference>
<reference evidence="10" key="1">
    <citation type="submission" date="2022-07" db="EMBL/GenBank/DDBJ databases">
        <title>Description and genome-wide analysis of Profundicola chukchiensis gen. nov., sp. nov., marine bacteria isolated from bottom sediments of the Chukchi Sea.</title>
        <authorList>
            <person name="Romanenko L."/>
            <person name="Otstavnykh N."/>
            <person name="Kurilenko V."/>
            <person name="Eremeev V."/>
            <person name="Velansky P."/>
            <person name="Mikhailov V."/>
            <person name="Isaeva M."/>
        </authorList>
    </citation>
    <scope>NUCLEOTIDE SEQUENCE</scope>
    <source>
        <strain evidence="10">KMM 9713</strain>
    </source>
</reference>
<evidence type="ECO:0000313" key="11">
    <source>
        <dbReference type="Proteomes" id="UP001152599"/>
    </source>
</evidence>
<gene>
    <name evidence="10" type="ORF">NMK71_03255</name>
</gene>
<evidence type="ECO:0000256" key="8">
    <source>
        <dbReference type="SAM" id="Phobius"/>
    </source>
</evidence>
<dbReference type="Proteomes" id="UP001152599">
    <property type="component" value="Unassembled WGS sequence"/>
</dbReference>
<proteinExistence type="predicted"/>
<evidence type="ECO:0000256" key="1">
    <source>
        <dbReference type="ARBA" id="ARBA00022475"/>
    </source>
</evidence>
<dbReference type="PANTHER" id="PTHR48090:SF3">
    <property type="entry name" value="UNDECAPRENYL-PHOSPHATE 4-DEOXY-4-FORMAMIDO-L-ARABINOSE TRANSFERASE"/>
    <property type="match status" value="1"/>
</dbReference>
<dbReference type="GO" id="GO:0016757">
    <property type="term" value="F:glycosyltransferase activity"/>
    <property type="evidence" value="ECO:0007669"/>
    <property type="project" value="UniProtKB-KW"/>
</dbReference>
<organism evidence="10 11">
    <name type="scientific">Profundicola chukchiensis</name>
    <dbReference type="NCBI Taxonomy" id="2961959"/>
    <lineage>
        <taxon>Bacteria</taxon>
        <taxon>Pseudomonadati</taxon>
        <taxon>Bacteroidota</taxon>
        <taxon>Flavobacteriia</taxon>
        <taxon>Flavobacteriales</taxon>
        <taxon>Weeksellaceae</taxon>
        <taxon>Profundicola</taxon>
    </lineage>
</organism>